<comment type="caution">
    <text evidence="7">The sequence shown here is derived from an EMBL/GenBank/DDBJ whole genome shotgun (WGS) entry which is preliminary data.</text>
</comment>
<dbReference type="EMBL" id="NCVQ01000002">
    <property type="protein sequence ID" value="PWZ45436.1"/>
    <property type="molecule type" value="Genomic_DNA"/>
</dbReference>
<dbReference type="PANTHER" id="PTHR11119">
    <property type="entry name" value="XANTHINE-URACIL / VITAMIN C PERMEASE FAMILY MEMBER"/>
    <property type="match status" value="1"/>
</dbReference>
<keyword evidence="4 6" id="KW-1133">Transmembrane helix</keyword>
<evidence type="ECO:0000313" key="7">
    <source>
        <dbReference type="EMBL" id="PWZ45436.1"/>
    </source>
</evidence>
<dbReference type="AlphaFoldDB" id="A0A3L6GAN2"/>
<evidence type="ECO:0000256" key="6">
    <source>
        <dbReference type="SAM" id="Phobius"/>
    </source>
</evidence>
<comment type="subcellular location">
    <subcellularLocation>
        <location evidence="1">Membrane</location>
        <topology evidence="1">Multi-pass membrane protein</topology>
    </subcellularLocation>
</comment>
<feature type="transmembrane region" description="Helical" evidence="6">
    <location>
        <begin position="117"/>
        <end position="137"/>
    </location>
</feature>
<evidence type="ECO:0000256" key="5">
    <source>
        <dbReference type="ARBA" id="ARBA00023136"/>
    </source>
</evidence>
<comment type="similarity">
    <text evidence="2">Belongs to the nucleobase:cation symporter-2 (NCS2) (TC 2.A.40) family.</text>
</comment>
<name>A0A3L6GAN2_MAIZE</name>
<dbReference type="InterPro" id="IPR006043">
    <property type="entry name" value="NCS2"/>
</dbReference>
<accession>A0A3L6GAN2</accession>
<dbReference type="GO" id="GO:0022857">
    <property type="term" value="F:transmembrane transporter activity"/>
    <property type="evidence" value="ECO:0007669"/>
    <property type="project" value="InterPro"/>
</dbReference>
<sequence length="229" mass="24574">MGSRRALQLGAAVLVIFSFFGKIGALLASIPLALAASVLCFTWALIVALGMSILRYTQAASSRNMIIVGFTLFISLSIPAYFQQYEPSSNLILPSYLLSYAAASSGPVRTASSGLNYAVNALLSIDVVVALLVALILDNTVPGSRHLDRSQIPRGGSCDIGTLPIAGESFMLVQVGKVCQGFALSHTTLNYLKLIAGYFIRHFIHLITISVHPKNKKNRGTHLRNVVLL</sequence>
<dbReference type="Proteomes" id="UP000251960">
    <property type="component" value="Chromosome 10"/>
</dbReference>
<protein>
    <submittedName>
        <fullName evidence="7">Nucleobase-ascorbate transporter 12</fullName>
    </submittedName>
</protein>
<keyword evidence="3 6" id="KW-0812">Transmembrane</keyword>
<evidence type="ECO:0000256" key="1">
    <source>
        <dbReference type="ARBA" id="ARBA00004141"/>
    </source>
</evidence>
<reference evidence="7" key="1">
    <citation type="journal article" date="2018" name="Nat. Genet.">
        <title>Extensive intraspecific gene order and gene structural variations between Mo17 and other maize genomes.</title>
        <authorList>
            <person name="Sun S."/>
            <person name="Zhou Y."/>
            <person name="Chen J."/>
            <person name="Shi J."/>
            <person name="Zhao H."/>
            <person name="Zhao H."/>
            <person name="Song W."/>
            <person name="Zhang M."/>
            <person name="Cui Y."/>
            <person name="Dong X."/>
            <person name="Liu H."/>
            <person name="Ma X."/>
            <person name="Jiao Y."/>
            <person name="Wang B."/>
            <person name="Wei X."/>
            <person name="Stein J.C."/>
            <person name="Glaubitz J.C."/>
            <person name="Lu F."/>
            <person name="Yu G."/>
            <person name="Liang C."/>
            <person name="Fengler K."/>
            <person name="Li B."/>
            <person name="Rafalski A."/>
            <person name="Schnable P.S."/>
            <person name="Ware D.H."/>
            <person name="Buckler E.S."/>
            <person name="Lai J."/>
        </authorList>
    </citation>
    <scope>NUCLEOTIDE SEQUENCE [LARGE SCALE GENOMIC DNA]</scope>
    <source>
        <tissue evidence="7">Seedling</tissue>
    </source>
</reference>
<feature type="transmembrane region" description="Helical" evidence="6">
    <location>
        <begin position="65"/>
        <end position="82"/>
    </location>
</feature>
<organism evidence="7">
    <name type="scientific">Zea mays</name>
    <name type="common">Maize</name>
    <dbReference type="NCBI Taxonomy" id="4577"/>
    <lineage>
        <taxon>Eukaryota</taxon>
        <taxon>Viridiplantae</taxon>
        <taxon>Streptophyta</taxon>
        <taxon>Embryophyta</taxon>
        <taxon>Tracheophyta</taxon>
        <taxon>Spermatophyta</taxon>
        <taxon>Magnoliopsida</taxon>
        <taxon>Liliopsida</taxon>
        <taxon>Poales</taxon>
        <taxon>Poaceae</taxon>
        <taxon>PACMAD clade</taxon>
        <taxon>Panicoideae</taxon>
        <taxon>Andropogonodae</taxon>
        <taxon>Andropogoneae</taxon>
        <taxon>Tripsacinae</taxon>
        <taxon>Zea</taxon>
    </lineage>
</organism>
<keyword evidence="5 6" id="KW-0472">Membrane</keyword>
<dbReference type="ExpressionAtlas" id="A0A3L6GAN2">
    <property type="expression patterns" value="baseline"/>
</dbReference>
<evidence type="ECO:0000256" key="2">
    <source>
        <dbReference type="ARBA" id="ARBA00008821"/>
    </source>
</evidence>
<evidence type="ECO:0000256" key="3">
    <source>
        <dbReference type="ARBA" id="ARBA00022692"/>
    </source>
</evidence>
<feature type="transmembrane region" description="Helical" evidence="6">
    <location>
        <begin position="31"/>
        <end position="53"/>
    </location>
</feature>
<dbReference type="GO" id="GO:0016020">
    <property type="term" value="C:membrane"/>
    <property type="evidence" value="ECO:0007669"/>
    <property type="project" value="UniProtKB-SubCell"/>
</dbReference>
<proteinExistence type="inferred from homology"/>
<dbReference type="Pfam" id="PF00860">
    <property type="entry name" value="Xan_ur_permease"/>
    <property type="match status" value="1"/>
</dbReference>
<evidence type="ECO:0000256" key="4">
    <source>
        <dbReference type="ARBA" id="ARBA00022989"/>
    </source>
</evidence>
<gene>
    <name evidence="7" type="ORF">Zm00014a_014619</name>
</gene>